<dbReference type="PANTHER" id="PTHR32039">
    <property type="entry name" value="MAGNESIUM-CHELATASE SUBUNIT CHLI"/>
    <property type="match status" value="1"/>
</dbReference>
<feature type="domain" description="Magnesium chelatase ChlI-like catalytic" evidence="1">
    <location>
        <begin position="1"/>
        <end position="49"/>
    </location>
</feature>
<dbReference type="AlphaFoldDB" id="A0A381A6B1"/>
<dbReference type="PANTHER" id="PTHR32039:SF7">
    <property type="entry name" value="COMPETENCE PROTEIN COMM"/>
    <property type="match status" value="1"/>
</dbReference>
<organism evidence="3 4">
    <name type="scientific">Bordetella pertussis</name>
    <dbReference type="NCBI Taxonomy" id="520"/>
    <lineage>
        <taxon>Bacteria</taxon>
        <taxon>Pseudomonadati</taxon>
        <taxon>Pseudomonadota</taxon>
        <taxon>Betaproteobacteria</taxon>
        <taxon>Burkholderiales</taxon>
        <taxon>Alcaligenaceae</taxon>
        <taxon>Bordetella</taxon>
    </lineage>
</organism>
<dbReference type="Gene3D" id="3.40.50.300">
    <property type="entry name" value="P-loop containing nucleotide triphosphate hydrolases"/>
    <property type="match status" value="1"/>
</dbReference>
<dbReference type="Pfam" id="PF01078">
    <property type="entry name" value="Mg_chelatase"/>
    <property type="match status" value="1"/>
</dbReference>
<dbReference type="Pfam" id="PF13335">
    <property type="entry name" value="Mg_chelatase_C"/>
    <property type="match status" value="1"/>
</dbReference>
<dbReference type="GO" id="GO:0005524">
    <property type="term" value="F:ATP binding"/>
    <property type="evidence" value="ECO:0007669"/>
    <property type="project" value="InterPro"/>
</dbReference>
<dbReference type="InterPro" id="IPR000523">
    <property type="entry name" value="Mg_chelatse_chII-like_cat_dom"/>
</dbReference>
<dbReference type="InterPro" id="IPR045006">
    <property type="entry name" value="CHLI-like"/>
</dbReference>
<dbReference type="EMBL" id="UFTT01000002">
    <property type="protein sequence ID" value="SUV66095.1"/>
    <property type="molecule type" value="Genomic_DNA"/>
</dbReference>
<dbReference type="InterPro" id="IPR027417">
    <property type="entry name" value="P-loop_NTPase"/>
</dbReference>
<proteinExistence type="predicted"/>
<evidence type="ECO:0000313" key="4">
    <source>
        <dbReference type="Proteomes" id="UP000255014"/>
    </source>
</evidence>
<dbReference type="InterPro" id="IPR025158">
    <property type="entry name" value="Mg_chelat-rel_C"/>
</dbReference>
<evidence type="ECO:0000259" key="2">
    <source>
        <dbReference type="Pfam" id="PF13335"/>
    </source>
</evidence>
<protein>
    <submittedName>
        <fullName evidence="3">Competence protein ComM</fullName>
    </submittedName>
</protein>
<name>A0A381A6B1_BORPT</name>
<evidence type="ECO:0000313" key="3">
    <source>
        <dbReference type="EMBL" id="SUV66095.1"/>
    </source>
</evidence>
<gene>
    <name evidence="3" type="primary">comM_1</name>
    <name evidence="3" type="ORF">NCTC10911_03140</name>
</gene>
<feature type="domain" description="Mg chelatase-related protein C-terminal" evidence="2">
    <location>
        <begin position="57"/>
        <end position="149"/>
    </location>
</feature>
<reference evidence="3 4" key="1">
    <citation type="submission" date="2018-06" db="EMBL/GenBank/DDBJ databases">
        <authorList>
            <consortium name="Pathogen Informatics"/>
            <person name="Doyle S."/>
        </authorList>
    </citation>
    <scope>NUCLEOTIDE SEQUENCE [LARGE SCALE GENOMIC DNA]</scope>
    <source>
        <strain evidence="3 4">NCTC10911</strain>
    </source>
</reference>
<dbReference type="Proteomes" id="UP000255014">
    <property type="component" value="Unassembled WGS sequence"/>
</dbReference>
<dbReference type="SUPFAM" id="SSF52540">
    <property type="entry name" value="P-loop containing nucleoside triphosphate hydrolases"/>
    <property type="match status" value="1"/>
</dbReference>
<evidence type="ECO:0000259" key="1">
    <source>
        <dbReference type="Pfam" id="PF01078"/>
    </source>
</evidence>
<sequence length="152" mass="16634">MNPCPCGWRGHASKACRCTPDQVRRYAARVSGPLVDRIDLWIELPATEPQWLAEPPGEPSLPVRERVVRCRQRQLARQGCLNAKLSGPALDAHCALGAAARTLQQQAMRRLGGSARAAHRALRVARTLADLAHEPEIGAAHIAEAVQYRRPA</sequence>
<accession>A0A381A6B1</accession>